<dbReference type="AlphaFoldDB" id="K1RB38"/>
<accession>K1RB38</accession>
<sequence length="107" mass="12182">MASPSKIQRLDTFLTDFTEEVDTELKAVCYDISTKNSGQAIKAVEKIRRKLKAMEGKVFPPKIMNPNQLQQSKTKTQVLRPKNQTGCVTIFHNNSTLRNKDLQESNK</sequence>
<name>K1RB38_MAGGI</name>
<proteinExistence type="predicted"/>
<dbReference type="HOGENOM" id="CLU_2212453_0_0_1"/>
<organism evidence="1">
    <name type="scientific">Magallana gigas</name>
    <name type="common">Pacific oyster</name>
    <name type="synonym">Crassostrea gigas</name>
    <dbReference type="NCBI Taxonomy" id="29159"/>
    <lineage>
        <taxon>Eukaryota</taxon>
        <taxon>Metazoa</taxon>
        <taxon>Spiralia</taxon>
        <taxon>Lophotrochozoa</taxon>
        <taxon>Mollusca</taxon>
        <taxon>Bivalvia</taxon>
        <taxon>Autobranchia</taxon>
        <taxon>Pteriomorphia</taxon>
        <taxon>Ostreida</taxon>
        <taxon>Ostreoidea</taxon>
        <taxon>Ostreidae</taxon>
        <taxon>Magallana</taxon>
    </lineage>
</organism>
<reference evidence="1" key="1">
    <citation type="journal article" date="2012" name="Nature">
        <title>The oyster genome reveals stress adaptation and complexity of shell formation.</title>
        <authorList>
            <person name="Zhang G."/>
            <person name="Fang X."/>
            <person name="Guo X."/>
            <person name="Li L."/>
            <person name="Luo R."/>
            <person name="Xu F."/>
            <person name="Yang P."/>
            <person name="Zhang L."/>
            <person name="Wang X."/>
            <person name="Qi H."/>
            <person name="Xiong Z."/>
            <person name="Que H."/>
            <person name="Xie Y."/>
            <person name="Holland P.W."/>
            <person name="Paps J."/>
            <person name="Zhu Y."/>
            <person name="Wu F."/>
            <person name="Chen Y."/>
            <person name="Wang J."/>
            <person name="Peng C."/>
            <person name="Meng J."/>
            <person name="Yang L."/>
            <person name="Liu J."/>
            <person name="Wen B."/>
            <person name="Zhang N."/>
            <person name="Huang Z."/>
            <person name="Zhu Q."/>
            <person name="Feng Y."/>
            <person name="Mount A."/>
            <person name="Hedgecock D."/>
            <person name="Xu Z."/>
            <person name="Liu Y."/>
            <person name="Domazet-Loso T."/>
            <person name="Du Y."/>
            <person name="Sun X."/>
            <person name="Zhang S."/>
            <person name="Liu B."/>
            <person name="Cheng P."/>
            <person name="Jiang X."/>
            <person name="Li J."/>
            <person name="Fan D."/>
            <person name="Wang W."/>
            <person name="Fu W."/>
            <person name="Wang T."/>
            <person name="Wang B."/>
            <person name="Zhang J."/>
            <person name="Peng Z."/>
            <person name="Li Y."/>
            <person name="Li N."/>
            <person name="Wang J."/>
            <person name="Chen M."/>
            <person name="He Y."/>
            <person name="Tan F."/>
            <person name="Song X."/>
            <person name="Zheng Q."/>
            <person name="Huang R."/>
            <person name="Yang H."/>
            <person name="Du X."/>
            <person name="Chen L."/>
            <person name="Yang M."/>
            <person name="Gaffney P.M."/>
            <person name="Wang S."/>
            <person name="Luo L."/>
            <person name="She Z."/>
            <person name="Ming Y."/>
            <person name="Huang W."/>
            <person name="Zhang S."/>
            <person name="Huang B."/>
            <person name="Zhang Y."/>
            <person name="Qu T."/>
            <person name="Ni P."/>
            <person name="Miao G."/>
            <person name="Wang J."/>
            <person name="Wang Q."/>
            <person name="Steinberg C.E."/>
            <person name="Wang H."/>
            <person name="Li N."/>
            <person name="Qian L."/>
            <person name="Zhang G."/>
            <person name="Li Y."/>
            <person name="Yang H."/>
            <person name="Liu X."/>
            <person name="Wang J."/>
            <person name="Yin Y."/>
            <person name="Wang J."/>
        </authorList>
    </citation>
    <scope>NUCLEOTIDE SEQUENCE [LARGE SCALE GENOMIC DNA]</scope>
    <source>
        <strain evidence="1">05x7-T-G4-1.051#20</strain>
    </source>
</reference>
<dbReference type="InParanoid" id="K1RB38"/>
<protein>
    <submittedName>
        <fullName evidence="1">Uncharacterized protein</fullName>
    </submittedName>
</protein>
<evidence type="ECO:0000313" key="1">
    <source>
        <dbReference type="EMBL" id="EKC42953.1"/>
    </source>
</evidence>
<gene>
    <name evidence="1" type="ORF">CGI_10028935</name>
</gene>
<dbReference type="EMBL" id="JH817099">
    <property type="protein sequence ID" value="EKC42953.1"/>
    <property type="molecule type" value="Genomic_DNA"/>
</dbReference>